<dbReference type="Pfam" id="PF24864">
    <property type="entry name" value="DUF7730"/>
    <property type="match status" value="1"/>
</dbReference>
<reference evidence="4" key="1">
    <citation type="journal article" date="2021" name="BMC Genomics">
        <title>Chromosome-level genome assembly and manually-curated proteome of model necrotroph Parastagonospora nodorum Sn15 reveals a genome-wide trove of candidate effector homologs, and redundancy of virulence-related functions within an accessory chromosome.</title>
        <authorList>
            <person name="Bertazzoni S."/>
            <person name="Jones D.A.B."/>
            <person name="Phan H.T."/>
            <person name="Tan K.-C."/>
            <person name="Hane J.K."/>
        </authorList>
    </citation>
    <scope>NUCLEOTIDE SEQUENCE [LARGE SCALE GENOMIC DNA]</scope>
    <source>
        <strain evidence="4">SN15 / ATCC MYA-4574 / FGSC 10173)</strain>
    </source>
</reference>
<feature type="domain" description="DUF7730" evidence="2">
    <location>
        <begin position="24"/>
        <end position="212"/>
    </location>
</feature>
<evidence type="ECO:0000256" key="1">
    <source>
        <dbReference type="SAM" id="MobiDB-lite"/>
    </source>
</evidence>
<evidence type="ECO:0000313" key="3">
    <source>
        <dbReference type="EMBL" id="QRC93272.1"/>
    </source>
</evidence>
<feature type="compositionally biased region" description="Polar residues" evidence="1">
    <location>
        <begin position="1"/>
        <end position="16"/>
    </location>
</feature>
<dbReference type="PANTHER" id="PTHR38790:SF8">
    <property type="entry name" value="F-BOX DOMAIN-CONTAINING PROTEIN"/>
    <property type="match status" value="1"/>
</dbReference>
<dbReference type="Proteomes" id="UP000663193">
    <property type="component" value="Chromosome 3"/>
</dbReference>
<name>A0A7U2EUU3_PHANO</name>
<dbReference type="InterPro" id="IPR056632">
    <property type="entry name" value="DUF7730"/>
</dbReference>
<sequence>MGPSTSLFSRTRPSRSTPKKIRGFLSLPGEVRNQIYAYYFESQFRCEIASKGANFHPPKPKTVKLWAGSYSTKSPTLQHTSSTKEDTPLTIRVSRPLGKYTIVGGVQTNWLASLFAVNLVCKQLHTETLPFLYQKTVFVFDAPKRILSFLSVVSNSKLAYISKLQLYYTTYGSPRKAADGVWQSKHRQSWLRACTAASKKLVSLQSLRIWICVLDSPLRFNLREAWVLPLLQFRRLTRDTETLKAVDIDFRTGLSGFSFTNPSLRYASEDLHRLFGQAIRLAILGAKEEVAMKGFNEAWEGEHEMWQYHLGYGKTGW</sequence>
<accession>A0A7U2EUU3</accession>
<dbReference type="RefSeq" id="XP_001794078.1">
    <property type="nucleotide sequence ID" value="XM_001794026.1"/>
</dbReference>
<evidence type="ECO:0000259" key="2">
    <source>
        <dbReference type="Pfam" id="PF24864"/>
    </source>
</evidence>
<dbReference type="PANTHER" id="PTHR38790">
    <property type="entry name" value="2EXR DOMAIN-CONTAINING PROTEIN-RELATED"/>
    <property type="match status" value="1"/>
</dbReference>
<dbReference type="EMBL" id="CP069025">
    <property type="protein sequence ID" value="QRC93272.1"/>
    <property type="molecule type" value="Genomic_DNA"/>
</dbReference>
<protein>
    <recommendedName>
        <fullName evidence="2">DUF7730 domain-containing protein</fullName>
    </recommendedName>
</protein>
<dbReference type="AlphaFoldDB" id="A0A7U2EUU3"/>
<gene>
    <name evidence="3" type="ORF">JI435_035200</name>
</gene>
<organism evidence="3 4">
    <name type="scientific">Phaeosphaeria nodorum (strain SN15 / ATCC MYA-4574 / FGSC 10173)</name>
    <name type="common">Glume blotch fungus</name>
    <name type="synonym">Parastagonospora nodorum</name>
    <dbReference type="NCBI Taxonomy" id="321614"/>
    <lineage>
        <taxon>Eukaryota</taxon>
        <taxon>Fungi</taxon>
        <taxon>Dikarya</taxon>
        <taxon>Ascomycota</taxon>
        <taxon>Pezizomycotina</taxon>
        <taxon>Dothideomycetes</taxon>
        <taxon>Pleosporomycetidae</taxon>
        <taxon>Pleosporales</taxon>
        <taxon>Pleosporineae</taxon>
        <taxon>Phaeosphaeriaceae</taxon>
        <taxon>Parastagonospora</taxon>
    </lineage>
</organism>
<dbReference type="VEuPathDB" id="FungiDB:JI435_035200"/>
<proteinExistence type="predicted"/>
<dbReference type="KEGG" id="pno:SNOG_03520"/>
<evidence type="ECO:0000313" key="4">
    <source>
        <dbReference type="Proteomes" id="UP000663193"/>
    </source>
</evidence>
<keyword evidence="4" id="KW-1185">Reference proteome</keyword>
<feature type="region of interest" description="Disordered" evidence="1">
    <location>
        <begin position="1"/>
        <end position="20"/>
    </location>
</feature>
<dbReference type="OrthoDB" id="4757095at2759"/>
<dbReference type="OMA" id="HYNTYGH"/>